<keyword evidence="2" id="KW-1003">Cell membrane</keyword>
<keyword evidence="4 7" id="KW-1133">Transmembrane helix</keyword>
<dbReference type="OrthoDB" id="9770036at2"/>
<sequence>MRFLEIVADALADVRAYGARTALQTVGVVLGVASVVATLGLSAGQRAKSMEFWQETGGTLKVRVYAKPVDATRLSARQRASKGLTLEDAQAIAAKVSGFDLVETAVRQRLWVSSPLVQRRYTVTGITPGWAEFNELRLARGRPITAEDLLTGAPVCVLGAERAREFFGSGDPLGKTLRVGDHSLVVVGVLAFREFYWNRADSWNALWWMNELILVPATTLTRRYLGAGSSRVDEIALRLASPEAHKTAVPALRNLLLARHGVEDFQIFDRKDQIEQMEQQGRIYDITFLVCGLISLLVGGIVVANIMLASFTERMREVGIRKAIGAKGSHVLIQFLVETIIVNGLGGFLGLVLGVAFVHGMAYLLDQVAVLTPTMILAAVGCAVSVAVVFGLYPAWKAARLDPVVALRYE</sequence>
<dbReference type="Pfam" id="PF12704">
    <property type="entry name" value="MacB_PCD"/>
    <property type="match status" value="1"/>
</dbReference>
<feature type="transmembrane region" description="Helical" evidence="7">
    <location>
        <begin position="286"/>
        <end position="311"/>
    </location>
</feature>
<accession>A0A062Y1D1</accession>
<feature type="domain" description="MacB-like periplasmic core" evidence="9">
    <location>
        <begin position="21"/>
        <end position="254"/>
    </location>
</feature>
<evidence type="ECO:0000256" key="2">
    <source>
        <dbReference type="ARBA" id="ARBA00022475"/>
    </source>
</evidence>
<feature type="transmembrane region" description="Helical" evidence="7">
    <location>
        <begin position="332"/>
        <end position="358"/>
    </location>
</feature>
<comment type="similarity">
    <text evidence="6">Belongs to the ABC-4 integral membrane protein family.</text>
</comment>
<evidence type="ECO:0000313" key="11">
    <source>
        <dbReference type="Proteomes" id="UP000027284"/>
    </source>
</evidence>
<proteinExistence type="inferred from homology"/>
<feature type="domain" description="ABC3 transporter permease C-terminal" evidence="8">
    <location>
        <begin position="292"/>
        <end position="403"/>
    </location>
</feature>
<comment type="subcellular location">
    <subcellularLocation>
        <location evidence="1">Cell membrane</location>
        <topology evidence="1">Multi-pass membrane protein</topology>
    </subcellularLocation>
</comment>
<gene>
    <name evidence="10" type="ORF">EG19_10490</name>
</gene>
<feature type="transmembrane region" description="Helical" evidence="7">
    <location>
        <begin position="370"/>
        <end position="393"/>
    </location>
</feature>
<dbReference type="AlphaFoldDB" id="A0A062Y1D1"/>
<evidence type="ECO:0000259" key="8">
    <source>
        <dbReference type="Pfam" id="PF02687"/>
    </source>
</evidence>
<evidence type="ECO:0000313" key="10">
    <source>
        <dbReference type="EMBL" id="KDA54585.1"/>
    </source>
</evidence>
<dbReference type="RefSeq" id="WP_053334794.1">
    <property type="nucleotide sequence ID" value="NZ_JMFG01000006.1"/>
</dbReference>
<dbReference type="PANTHER" id="PTHR30572">
    <property type="entry name" value="MEMBRANE COMPONENT OF TRANSPORTER-RELATED"/>
    <property type="match status" value="1"/>
</dbReference>
<dbReference type="InterPro" id="IPR025857">
    <property type="entry name" value="MacB_PCD"/>
</dbReference>
<reference evidence="10 11" key="1">
    <citation type="submission" date="2014-04" db="EMBL/GenBank/DDBJ databases">
        <title>The Genome Sequence of Thermoanaerobaculum aquaticum MP-01, The First Cultivated Group 23 Acidobacterium.</title>
        <authorList>
            <person name="Stamps B.W."/>
            <person name="Losey N.A."/>
            <person name="Lawson P.A."/>
            <person name="Stevenson B.S."/>
        </authorList>
    </citation>
    <scope>NUCLEOTIDE SEQUENCE [LARGE SCALE GENOMIC DNA]</scope>
    <source>
        <strain evidence="10 11">MP-01</strain>
    </source>
</reference>
<dbReference type="GO" id="GO:0005886">
    <property type="term" value="C:plasma membrane"/>
    <property type="evidence" value="ECO:0007669"/>
    <property type="project" value="UniProtKB-SubCell"/>
</dbReference>
<evidence type="ECO:0000256" key="7">
    <source>
        <dbReference type="SAM" id="Phobius"/>
    </source>
</evidence>
<keyword evidence="5 7" id="KW-0472">Membrane</keyword>
<dbReference type="Proteomes" id="UP000027284">
    <property type="component" value="Unassembled WGS sequence"/>
</dbReference>
<comment type="caution">
    <text evidence="10">The sequence shown here is derived from an EMBL/GenBank/DDBJ whole genome shotgun (WGS) entry which is preliminary data.</text>
</comment>
<keyword evidence="11" id="KW-1185">Reference proteome</keyword>
<dbReference type="PANTHER" id="PTHR30572:SF4">
    <property type="entry name" value="ABC TRANSPORTER PERMEASE YTRF"/>
    <property type="match status" value="1"/>
</dbReference>
<dbReference type="InterPro" id="IPR050250">
    <property type="entry name" value="Macrolide_Exporter_MacB"/>
</dbReference>
<evidence type="ECO:0000256" key="6">
    <source>
        <dbReference type="ARBA" id="ARBA00038076"/>
    </source>
</evidence>
<organism evidence="10 11">
    <name type="scientific">Thermoanaerobaculum aquaticum</name>
    <dbReference type="NCBI Taxonomy" id="1312852"/>
    <lineage>
        <taxon>Bacteria</taxon>
        <taxon>Pseudomonadati</taxon>
        <taxon>Acidobacteriota</taxon>
        <taxon>Thermoanaerobaculia</taxon>
        <taxon>Thermoanaerobaculales</taxon>
        <taxon>Thermoanaerobaculaceae</taxon>
        <taxon>Thermoanaerobaculum</taxon>
    </lineage>
</organism>
<evidence type="ECO:0000259" key="9">
    <source>
        <dbReference type="Pfam" id="PF12704"/>
    </source>
</evidence>
<name>A0A062Y1D1_9BACT</name>
<dbReference type="EMBL" id="JMFG01000006">
    <property type="protein sequence ID" value="KDA54585.1"/>
    <property type="molecule type" value="Genomic_DNA"/>
</dbReference>
<dbReference type="InterPro" id="IPR003838">
    <property type="entry name" value="ABC3_permease_C"/>
</dbReference>
<evidence type="ECO:0000256" key="3">
    <source>
        <dbReference type="ARBA" id="ARBA00022692"/>
    </source>
</evidence>
<dbReference type="Pfam" id="PF02687">
    <property type="entry name" value="FtsX"/>
    <property type="match status" value="1"/>
</dbReference>
<evidence type="ECO:0000256" key="5">
    <source>
        <dbReference type="ARBA" id="ARBA00023136"/>
    </source>
</evidence>
<evidence type="ECO:0008006" key="12">
    <source>
        <dbReference type="Google" id="ProtNLM"/>
    </source>
</evidence>
<evidence type="ECO:0000256" key="4">
    <source>
        <dbReference type="ARBA" id="ARBA00022989"/>
    </source>
</evidence>
<dbReference type="GO" id="GO:0022857">
    <property type="term" value="F:transmembrane transporter activity"/>
    <property type="evidence" value="ECO:0007669"/>
    <property type="project" value="TreeGrafter"/>
</dbReference>
<keyword evidence="3 7" id="KW-0812">Transmembrane</keyword>
<protein>
    <recommendedName>
        <fullName evidence="12">FtsX-like permease family protein</fullName>
    </recommendedName>
</protein>
<dbReference type="STRING" id="1312852.EG19_10490"/>
<evidence type="ECO:0000256" key="1">
    <source>
        <dbReference type="ARBA" id="ARBA00004651"/>
    </source>
</evidence>